<proteinExistence type="predicted"/>
<organism evidence="1">
    <name type="scientific">marine sediment metagenome</name>
    <dbReference type="NCBI Taxonomy" id="412755"/>
    <lineage>
        <taxon>unclassified sequences</taxon>
        <taxon>metagenomes</taxon>
        <taxon>ecological metagenomes</taxon>
    </lineage>
</organism>
<accession>A0A0F9GKU2</accession>
<protein>
    <submittedName>
        <fullName evidence="1">Uncharacterized protein</fullName>
    </submittedName>
</protein>
<name>A0A0F9GKU2_9ZZZZ</name>
<sequence length="126" mass="14006">MKRHVAKGQSEVVTALELGDAILAALGDSDNVDFITHESGIHIYAKFGYGSQPPLILELTVPKDIDNGFQLAYDVCFQLIAETGNNDVCDLIVRERSAHFNLHSDLNDDDENEYVIYDAIVLDYMS</sequence>
<dbReference type="EMBL" id="LAZR01019815">
    <property type="protein sequence ID" value="KKL91126.1"/>
    <property type="molecule type" value="Genomic_DNA"/>
</dbReference>
<gene>
    <name evidence="1" type="ORF">LCGC14_1897800</name>
</gene>
<comment type="caution">
    <text evidence="1">The sequence shown here is derived from an EMBL/GenBank/DDBJ whole genome shotgun (WGS) entry which is preliminary data.</text>
</comment>
<evidence type="ECO:0000313" key="1">
    <source>
        <dbReference type="EMBL" id="KKL91126.1"/>
    </source>
</evidence>
<dbReference type="AlphaFoldDB" id="A0A0F9GKU2"/>
<reference evidence="1" key="1">
    <citation type="journal article" date="2015" name="Nature">
        <title>Complex archaea that bridge the gap between prokaryotes and eukaryotes.</title>
        <authorList>
            <person name="Spang A."/>
            <person name="Saw J.H."/>
            <person name="Jorgensen S.L."/>
            <person name="Zaremba-Niedzwiedzka K."/>
            <person name="Martijn J."/>
            <person name="Lind A.E."/>
            <person name="van Eijk R."/>
            <person name="Schleper C."/>
            <person name="Guy L."/>
            <person name="Ettema T.J."/>
        </authorList>
    </citation>
    <scope>NUCLEOTIDE SEQUENCE</scope>
</reference>